<evidence type="ECO:0000256" key="2">
    <source>
        <dbReference type="ARBA" id="ARBA00023125"/>
    </source>
</evidence>
<dbReference type="Gene3D" id="1.10.357.10">
    <property type="entry name" value="Tetracycline Repressor, domain 2"/>
    <property type="match status" value="1"/>
</dbReference>
<keyword evidence="1" id="KW-0805">Transcription regulation</keyword>
<dbReference type="SUPFAM" id="SSF46689">
    <property type="entry name" value="Homeodomain-like"/>
    <property type="match status" value="1"/>
</dbReference>
<proteinExistence type="predicted"/>
<evidence type="ECO:0000259" key="6">
    <source>
        <dbReference type="PROSITE" id="PS50977"/>
    </source>
</evidence>
<evidence type="ECO:0000313" key="7">
    <source>
        <dbReference type="EMBL" id="GLK80428.1"/>
    </source>
</evidence>
<dbReference type="PROSITE" id="PS50977">
    <property type="entry name" value="HTH_TETR_2"/>
    <property type="match status" value="1"/>
</dbReference>
<dbReference type="Pfam" id="PF00440">
    <property type="entry name" value="TetR_N"/>
    <property type="match status" value="1"/>
</dbReference>
<dbReference type="InterPro" id="IPR009057">
    <property type="entry name" value="Homeodomain-like_sf"/>
</dbReference>
<dbReference type="InterPro" id="IPR050109">
    <property type="entry name" value="HTH-type_TetR-like_transc_reg"/>
</dbReference>
<feature type="region of interest" description="Disordered" evidence="5">
    <location>
        <begin position="1"/>
        <end position="24"/>
    </location>
</feature>
<dbReference type="PANTHER" id="PTHR30055:SF220">
    <property type="entry name" value="TETR-FAMILY REGULATORY PROTEIN"/>
    <property type="match status" value="1"/>
</dbReference>
<evidence type="ECO:0000256" key="1">
    <source>
        <dbReference type="ARBA" id="ARBA00023015"/>
    </source>
</evidence>
<organism evidence="7 8">
    <name type="scientific">Methylopila turkensis</name>
    <dbReference type="NCBI Taxonomy" id="1437816"/>
    <lineage>
        <taxon>Bacteria</taxon>
        <taxon>Pseudomonadati</taxon>
        <taxon>Pseudomonadota</taxon>
        <taxon>Alphaproteobacteria</taxon>
        <taxon>Hyphomicrobiales</taxon>
        <taxon>Methylopilaceae</taxon>
        <taxon>Methylopila</taxon>
    </lineage>
</organism>
<dbReference type="GO" id="GO:0000976">
    <property type="term" value="F:transcription cis-regulatory region binding"/>
    <property type="evidence" value="ECO:0007669"/>
    <property type="project" value="TreeGrafter"/>
</dbReference>
<reference evidence="7" key="1">
    <citation type="journal article" date="2014" name="Int. J. Syst. Evol. Microbiol.">
        <title>Complete genome sequence of Corynebacterium casei LMG S-19264T (=DSM 44701T), isolated from a smear-ripened cheese.</title>
        <authorList>
            <consortium name="US DOE Joint Genome Institute (JGI-PGF)"/>
            <person name="Walter F."/>
            <person name="Albersmeier A."/>
            <person name="Kalinowski J."/>
            <person name="Ruckert C."/>
        </authorList>
    </citation>
    <scope>NUCLEOTIDE SEQUENCE</scope>
    <source>
        <strain evidence="7">VKM B-2748</strain>
    </source>
</reference>
<dbReference type="AlphaFoldDB" id="A0A9W6N7D7"/>
<dbReference type="SUPFAM" id="SSF48498">
    <property type="entry name" value="Tetracyclin repressor-like, C-terminal domain"/>
    <property type="match status" value="1"/>
</dbReference>
<dbReference type="RefSeq" id="WP_271200887.1">
    <property type="nucleotide sequence ID" value="NZ_BSFL01000002.1"/>
</dbReference>
<evidence type="ECO:0000256" key="5">
    <source>
        <dbReference type="SAM" id="MobiDB-lite"/>
    </source>
</evidence>
<feature type="domain" description="HTH tetR-type" evidence="6">
    <location>
        <begin position="27"/>
        <end position="87"/>
    </location>
</feature>
<gene>
    <name evidence="7" type="ORF">GCM10008174_21690</name>
</gene>
<dbReference type="InterPro" id="IPR036271">
    <property type="entry name" value="Tet_transcr_reg_TetR-rel_C_sf"/>
</dbReference>
<keyword evidence="2 4" id="KW-0238">DNA-binding</keyword>
<dbReference type="InterPro" id="IPR025996">
    <property type="entry name" value="MT1864/Rv1816-like_C"/>
</dbReference>
<dbReference type="PANTHER" id="PTHR30055">
    <property type="entry name" value="HTH-TYPE TRANSCRIPTIONAL REGULATOR RUTR"/>
    <property type="match status" value="1"/>
</dbReference>
<dbReference type="EMBL" id="BSFL01000002">
    <property type="protein sequence ID" value="GLK80428.1"/>
    <property type="molecule type" value="Genomic_DNA"/>
</dbReference>
<evidence type="ECO:0000313" key="8">
    <source>
        <dbReference type="Proteomes" id="UP001143309"/>
    </source>
</evidence>
<accession>A0A9W6N7D7</accession>
<keyword evidence="3" id="KW-0804">Transcription</keyword>
<dbReference type="Proteomes" id="UP001143309">
    <property type="component" value="Unassembled WGS sequence"/>
</dbReference>
<keyword evidence="8" id="KW-1185">Reference proteome</keyword>
<feature type="DNA-binding region" description="H-T-H motif" evidence="4">
    <location>
        <begin position="50"/>
        <end position="69"/>
    </location>
</feature>
<dbReference type="PRINTS" id="PR00455">
    <property type="entry name" value="HTHTETR"/>
</dbReference>
<evidence type="ECO:0000256" key="4">
    <source>
        <dbReference type="PROSITE-ProRule" id="PRU00335"/>
    </source>
</evidence>
<dbReference type="InterPro" id="IPR001647">
    <property type="entry name" value="HTH_TetR"/>
</dbReference>
<dbReference type="GO" id="GO:0003700">
    <property type="term" value="F:DNA-binding transcription factor activity"/>
    <property type="evidence" value="ECO:0007669"/>
    <property type="project" value="TreeGrafter"/>
</dbReference>
<name>A0A9W6N7D7_9HYPH</name>
<protein>
    <submittedName>
        <fullName evidence="7">TetR family transcriptional regulator</fullName>
    </submittedName>
</protein>
<sequence>MTRHPDTVKIDNPDGAGRDKGGPYHHGALREALIDAAVSIIAERGVDGFSLREAARRAGVSPAAPQHHFGDVRGLLTAIATAGFAELGDALAAADAQGPQDLPARLRRQGEAYVRFALRQPARFDVMWRKTRIDPDDAALRQAATRAYGFLKAAAGGDAQDNEVRAVAAWSLVHGFARLALDGALGSEPGAAARAADALLAGVMERLKD</sequence>
<reference evidence="7" key="2">
    <citation type="submission" date="2023-01" db="EMBL/GenBank/DDBJ databases">
        <authorList>
            <person name="Sun Q."/>
            <person name="Evtushenko L."/>
        </authorList>
    </citation>
    <scope>NUCLEOTIDE SEQUENCE</scope>
    <source>
        <strain evidence="7">VKM B-2748</strain>
    </source>
</reference>
<dbReference type="Pfam" id="PF13305">
    <property type="entry name" value="TetR_C_33"/>
    <property type="match status" value="1"/>
</dbReference>
<evidence type="ECO:0000256" key="3">
    <source>
        <dbReference type="ARBA" id="ARBA00023163"/>
    </source>
</evidence>
<comment type="caution">
    <text evidence="7">The sequence shown here is derived from an EMBL/GenBank/DDBJ whole genome shotgun (WGS) entry which is preliminary data.</text>
</comment>